<keyword evidence="1" id="KW-0732">Signal</keyword>
<evidence type="ECO:0008006" key="4">
    <source>
        <dbReference type="Google" id="ProtNLM"/>
    </source>
</evidence>
<dbReference type="Proteomes" id="UP001179842">
    <property type="component" value="Chromosome"/>
</dbReference>
<accession>A0ABY8LU25</accession>
<feature type="chain" id="PRO_5045426730" description="Lipoprotein" evidence="1">
    <location>
        <begin position="22"/>
        <end position="767"/>
    </location>
</feature>
<protein>
    <recommendedName>
        <fullName evidence="4">Lipoprotein</fullName>
    </recommendedName>
</protein>
<gene>
    <name evidence="2" type="ORF">QEG99_00440</name>
</gene>
<dbReference type="PROSITE" id="PS51257">
    <property type="entry name" value="PROKAR_LIPOPROTEIN"/>
    <property type="match status" value="1"/>
</dbReference>
<feature type="signal peptide" evidence="1">
    <location>
        <begin position="1"/>
        <end position="21"/>
    </location>
</feature>
<evidence type="ECO:0000256" key="1">
    <source>
        <dbReference type="SAM" id="SignalP"/>
    </source>
</evidence>
<sequence length="767" mass="87140">MRKSKKILGLSVLGLPVLAFISCGDNVNEFANSKEIRVAKYGPQTEFWNQVENEFKNTESYKNGYRLVFIEKEVFGAIDQIVNTSLLDKNSPDLIYSPQDRITDLLSKRALKPYSEEFKNKLIQQINASDAEKSFINSFGSFRYVNDKNASFYNFAHNKEGIVMMSSQTLEEVKKDLENKDTDEMVELVKEGKAFFRIQDGWYGNGILGGHLTSDEMKKMFYVKEDGTWSSGFLKSDSNHSKFKEAVKVAAELMFPVWEAAFSKTEEEYKQTKWSQNGIEQNDLKTLLQHDMGPVQNKVQELLAAKKLKYAFVGSWDVGNASNQGINTFLNTPKLKNDKEYIQAAGSWSWAINSRNNGASVEREKALEEVLSIIFKTESYYAYFKKDTKIPYYTNIQDRLKTRLDEDRKLQQTSLSTFATEAGYANIDELLAKFNENVNIVQQNLSKVYGQDKSWSQEQNSSPLNDANLYTEVYDNTKSKYPGVTDEHLTKLTSNPLKQATGLRNAIAALLGLTDLANLKGSTNETWQIAKTLLKTSSVPKDLEQDENNLHIRKVEKLIFGANGDNGGEKVELTQELKNAESRTKKLAEVKKAAAEFSKTYAKTAVNEETINKAAELYFNNYINQADWLNWKDGYEPQFLATKFPKKDSSSSDKTVSEVTLLVNEYKNGNVAQKIIDVITSTKPLSEKDGLGVFNIKEGRLDNWNPQFKQFWGIWNDQSFGSAKFYESIAKGTTLEQFQEIFVNKIDELVQVNVNTWNSSNAPDFIK</sequence>
<proteinExistence type="predicted"/>
<reference evidence="2" key="1">
    <citation type="submission" date="2023-04" db="EMBL/GenBank/DDBJ databases">
        <title>Completed genome of Mycoplasma lagogenitalium type strain 12MS.</title>
        <authorList>
            <person name="Spergser J."/>
        </authorList>
    </citation>
    <scope>NUCLEOTIDE SEQUENCE</scope>
    <source>
        <strain evidence="2">12MS</strain>
    </source>
</reference>
<evidence type="ECO:0000313" key="3">
    <source>
        <dbReference type="Proteomes" id="UP001179842"/>
    </source>
</evidence>
<dbReference type="Gene3D" id="3.40.190.10">
    <property type="entry name" value="Periplasmic binding protein-like II"/>
    <property type="match status" value="1"/>
</dbReference>
<dbReference type="SUPFAM" id="SSF53850">
    <property type="entry name" value="Periplasmic binding protein-like II"/>
    <property type="match status" value="1"/>
</dbReference>
<keyword evidence="3" id="KW-1185">Reference proteome</keyword>
<evidence type="ECO:0000313" key="2">
    <source>
        <dbReference type="EMBL" id="WGI36744.1"/>
    </source>
</evidence>
<organism evidence="2 3">
    <name type="scientific">Mesomycoplasma lagogenitalium</name>
    <dbReference type="NCBI Taxonomy" id="171286"/>
    <lineage>
        <taxon>Bacteria</taxon>
        <taxon>Bacillati</taxon>
        <taxon>Mycoplasmatota</taxon>
        <taxon>Mycoplasmoidales</taxon>
        <taxon>Metamycoplasmataceae</taxon>
        <taxon>Mesomycoplasma</taxon>
    </lineage>
</organism>
<name>A0ABY8LU25_9BACT</name>
<dbReference type="RefSeq" id="WP_280102046.1">
    <property type="nucleotide sequence ID" value="NZ_CP122979.1"/>
</dbReference>
<dbReference type="EMBL" id="CP122979">
    <property type="protein sequence ID" value="WGI36744.1"/>
    <property type="molecule type" value="Genomic_DNA"/>
</dbReference>